<dbReference type="EMBL" id="MU001908">
    <property type="protein sequence ID" value="KAF2793949.1"/>
    <property type="molecule type" value="Genomic_DNA"/>
</dbReference>
<dbReference type="AlphaFoldDB" id="A0A6A6XBT8"/>
<protein>
    <submittedName>
        <fullName evidence="1">Uncharacterized protein</fullName>
    </submittedName>
</protein>
<gene>
    <name evidence="1" type="ORF">K505DRAFT_33275</name>
</gene>
<evidence type="ECO:0000313" key="1">
    <source>
        <dbReference type="EMBL" id="KAF2793949.1"/>
    </source>
</evidence>
<keyword evidence="2" id="KW-1185">Reference proteome</keyword>
<proteinExistence type="predicted"/>
<sequence length="86" mass="9652">MNLWLCYVCCMGMCVCVYVVCMFECMRCAMLPQTVTLRYVTRICVCCASIMHATSVPDQIICPILLPPSKIMLCACNTMPAMQPNK</sequence>
<reference evidence="1" key="1">
    <citation type="journal article" date="2020" name="Stud. Mycol.">
        <title>101 Dothideomycetes genomes: a test case for predicting lifestyles and emergence of pathogens.</title>
        <authorList>
            <person name="Haridas S."/>
            <person name="Albert R."/>
            <person name="Binder M."/>
            <person name="Bloem J."/>
            <person name="Labutti K."/>
            <person name="Salamov A."/>
            <person name="Andreopoulos B."/>
            <person name="Baker S."/>
            <person name="Barry K."/>
            <person name="Bills G."/>
            <person name="Bluhm B."/>
            <person name="Cannon C."/>
            <person name="Castanera R."/>
            <person name="Culley D."/>
            <person name="Daum C."/>
            <person name="Ezra D."/>
            <person name="Gonzalez J."/>
            <person name="Henrissat B."/>
            <person name="Kuo A."/>
            <person name="Liang C."/>
            <person name="Lipzen A."/>
            <person name="Lutzoni F."/>
            <person name="Magnuson J."/>
            <person name="Mondo S."/>
            <person name="Nolan M."/>
            <person name="Ohm R."/>
            <person name="Pangilinan J."/>
            <person name="Park H.-J."/>
            <person name="Ramirez L."/>
            <person name="Alfaro M."/>
            <person name="Sun H."/>
            <person name="Tritt A."/>
            <person name="Yoshinaga Y."/>
            <person name="Zwiers L.-H."/>
            <person name="Turgeon B."/>
            <person name="Goodwin S."/>
            <person name="Spatafora J."/>
            <person name="Crous P."/>
            <person name="Grigoriev I."/>
        </authorList>
    </citation>
    <scope>NUCLEOTIDE SEQUENCE</scope>
    <source>
        <strain evidence="1">CBS 109.77</strain>
    </source>
</reference>
<evidence type="ECO:0000313" key="2">
    <source>
        <dbReference type="Proteomes" id="UP000799757"/>
    </source>
</evidence>
<dbReference type="Proteomes" id="UP000799757">
    <property type="component" value="Unassembled WGS sequence"/>
</dbReference>
<name>A0A6A6XBT8_9PLEO</name>
<accession>A0A6A6XBT8</accession>
<organism evidence="1 2">
    <name type="scientific">Melanomma pulvis-pyrius CBS 109.77</name>
    <dbReference type="NCBI Taxonomy" id="1314802"/>
    <lineage>
        <taxon>Eukaryota</taxon>
        <taxon>Fungi</taxon>
        <taxon>Dikarya</taxon>
        <taxon>Ascomycota</taxon>
        <taxon>Pezizomycotina</taxon>
        <taxon>Dothideomycetes</taxon>
        <taxon>Pleosporomycetidae</taxon>
        <taxon>Pleosporales</taxon>
        <taxon>Melanommataceae</taxon>
        <taxon>Melanomma</taxon>
    </lineage>
</organism>